<dbReference type="Proteomes" id="UP001232755">
    <property type="component" value="Unassembled WGS sequence"/>
</dbReference>
<evidence type="ECO:0000313" key="2">
    <source>
        <dbReference type="Proteomes" id="UP001232755"/>
    </source>
</evidence>
<accession>A0ABU0R1E4</accession>
<keyword evidence="2" id="KW-1185">Reference proteome</keyword>
<name>A0ABU0R1E4_9ACTN</name>
<gene>
    <name evidence="1" type="ORF">QF034_007715</name>
</gene>
<dbReference type="RefSeq" id="WP_307179325.1">
    <property type="nucleotide sequence ID" value="NZ_JAUSYP010000001.1"/>
</dbReference>
<comment type="caution">
    <text evidence="1">The sequence shown here is derived from an EMBL/GenBank/DDBJ whole genome shotgun (WGS) entry which is preliminary data.</text>
</comment>
<dbReference type="EMBL" id="JAUSYP010000001">
    <property type="protein sequence ID" value="MDQ0753484.1"/>
    <property type="molecule type" value="Genomic_DNA"/>
</dbReference>
<organism evidence="1 2">
    <name type="scientific">Streptomyces africanus</name>
    <dbReference type="NCBI Taxonomy" id="231024"/>
    <lineage>
        <taxon>Bacteria</taxon>
        <taxon>Bacillati</taxon>
        <taxon>Actinomycetota</taxon>
        <taxon>Actinomycetes</taxon>
        <taxon>Kitasatosporales</taxon>
        <taxon>Streptomycetaceae</taxon>
        <taxon>Streptomyces</taxon>
    </lineage>
</organism>
<sequence>MNMHGSRRGHRAKSRTRRILFGGGALAVAAAATVADAGSGTAMSRTS</sequence>
<proteinExistence type="predicted"/>
<evidence type="ECO:0000313" key="1">
    <source>
        <dbReference type="EMBL" id="MDQ0753484.1"/>
    </source>
</evidence>
<protein>
    <submittedName>
        <fullName evidence="1">Uncharacterized protein</fullName>
    </submittedName>
</protein>
<reference evidence="1 2" key="1">
    <citation type="submission" date="2023-07" db="EMBL/GenBank/DDBJ databases">
        <title>Comparative genomics of wheat-associated soil bacteria to identify genetic determinants of phenazine resistance.</title>
        <authorList>
            <person name="Mouncey N."/>
        </authorList>
    </citation>
    <scope>NUCLEOTIDE SEQUENCE [LARGE SCALE GENOMIC DNA]</scope>
    <source>
        <strain evidence="1 2">B3I12</strain>
    </source>
</reference>